<dbReference type="EMBL" id="SZPX01000006">
    <property type="protein sequence ID" value="TKI69091.1"/>
    <property type="molecule type" value="Genomic_DNA"/>
</dbReference>
<dbReference type="Proteomes" id="UP000309561">
    <property type="component" value="Unassembled WGS sequence"/>
</dbReference>
<accession>A0A4U2Z830</accession>
<gene>
    <name evidence="1" type="ORF">FCU45_09025</name>
</gene>
<comment type="caution">
    <text evidence="1">The sequence shown here is derived from an EMBL/GenBank/DDBJ whole genome shotgun (WGS) entry which is preliminary data.</text>
</comment>
<proteinExistence type="predicted"/>
<reference evidence="1 2" key="1">
    <citation type="submission" date="2019-04" db="EMBL/GenBank/DDBJ databases">
        <title>Sulfurimonas crateris sp. nov. a facultative anaerobic sulfur-oxidizing chemolithautotrophic bacterium isolated from a terrestrial mud vulcano.</title>
        <authorList>
            <person name="Ratnikova N.M."/>
            <person name="Slobodkin A.I."/>
            <person name="Merkel A.Y."/>
            <person name="Novikov A."/>
            <person name="Bonch-Osmolovskaya E.A."/>
            <person name="Slobodkina G.B."/>
        </authorList>
    </citation>
    <scope>NUCLEOTIDE SEQUENCE [LARGE SCALE GENOMIC DNA]</scope>
    <source>
        <strain evidence="1 2">SN118</strain>
    </source>
</reference>
<keyword evidence="2" id="KW-1185">Reference proteome</keyword>
<sequence>MKTRKIKNTDMAKLSRIKNMLQSEQETINANLQILRQERESRQEPLKINACNDVAALNPFYFLMLIAQEIKKMHTQELERRLADDLKKKIEGDNLLSAVVDRVEIIQKATEHELDDFLAKNNVLDILSNEKISQMLDASFGISAKNEQKHTQKEIYDESDTHTY</sequence>
<evidence type="ECO:0000313" key="1">
    <source>
        <dbReference type="EMBL" id="TKI69091.1"/>
    </source>
</evidence>
<dbReference type="RefSeq" id="WP_137014472.1">
    <property type="nucleotide sequence ID" value="NZ_SZPX01000006.1"/>
</dbReference>
<protein>
    <submittedName>
        <fullName evidence="1">Uncharacterized protein</fullName>
    </submittedName>
</protein>
<name>A0A4U2Z830_9BACT</name>
<dbReference type="AlphaFoldDB" id="A0A4U2Z830"/>
<evidence type="ECO:0000313" key="2">
    <source>
        <dbReference type="Proteomes" id="UP000309561"/>
    </source>
</evidence>
<organism evidence="1 2">
    <name type="scientific">Sulfurimonas crateris</name>
    <dbReference type="NCBI Taxonomy" id="2574727"/>
    <lineage>
        <taxon>Bacteria</taxon>
        <taxon>Pseudomonadati</taxon>
        <taxon>Campylobacterota</taxon>
        <taxon>Epsilonproteobacteria</taxon>
        <taxon>Campylobacterales</taxon>
        <taxon>Sulfurimonadaceae</taxon>
        <taxon>Sulfurimonas</taxon>
    </lineage>
</organism>